<evidence type="ECO:0000256" key="2">
    <source>
        <dbReference type="SAM" id="MobiDB-lite"/>
    </source>
</evidence>
<name>A0AAN9PQQ8_CANGL</name>
<evidence type="ECO:0000256" key="1">
    <source>
        <dbReference type="ARBA" id="ARBA00009740"/>
    </source>
</evidence>
<keyword evidence="4" id="KW-1185">Reference proteome</keyword>
<dbReference type="Pfam" id="PF06884">
    <property type="entry name" value="DUF1264"/>
    <property type="match status" value="1"/>
</dbReference>
<dbReference type="EMBL" id="JAYMYQ010000011">
    <property type="protein sequence ID" value="KAK7306452.1"/>
    <property type="molecule type" value="Genomic_DNA"/>
</dbReference>
<organism evidence="3 4">
    <name type="scientific">Canavalia gladiata</name>
    <name type="common">Sword bean</name>
    <name type="synonym">Dolichos gladiatus</name>
    <dbReference type="NCBI Taxonomy" id="3824"/>
    <lineage>
        <taxon>Eukaryota</taxon>
        <taxon>Viridiplantae</taxon>
        <taxon>Streptophyta</taxon>
        <taxon>Embryophyta</taxon>
        <taxon>Tracheophyta</taxon>
        <taxon>Spermatophyta</taxon>
        <taxon>Magnoliopsida</taxon>
        <taxon>eudicotyledons</taxon>
        <taxon>Gunneridae</taxon>
        <taxon>Pentapetalae</taxon>
        <taxon>rosids</taxon>
        <taxon>fabids</taxon>
        <taxon>Fabales</taxon>
        <taxon>Fabaceae</taxon>
        <taxon>Papilionoideae</taxon>
        <taxon>50 kb inversion clade</taxon>
        <taxon>NPAAA clade</taxon>
        <taxon>indigoferoid/millettioid clade</taxon>
        <taxon>Phaseoleae</taxon>
        <taxon>Canavalia</taxon>
    </lineage>
</organism>
<proteinExistence type="inferred from homology"/>
<feature type="region of interest" description="Disordered" evidence="2">
    <location>
        <begin position="1"/>
        <end position="28"/>
    </location>
</feature>
<reference evidence="3 4" key="1">
    <citation type="submission" date="2024-01" db="EMBL/GenBank/DDBJ databases">
        <title>The genomes of 5 underutilized Papilionoideae crops provide insights into root nodulation and disease resistanc.</title>
        <authorList>
            <person name="Jiang F."/>
        </authorList>
    </citation>
    <scope>NUCLEOTIDE SEQUENCE [LARGE SCALE GENOMIC DNA]</scope>
    <source>
        <strain evidence="3">LVBAO_FW01</strain>
        <tissue evidence="3">Leaves</tissue>
    </source>
</reference>
<evidence type="ECO:0000313" key="3">
    <source>
        <dbReference type="EMBL" id="KAK7306452.1"/>
    </source>
</evidence>
<protein>
    <submittedName>
        <fullName evidence="3">Uncharacterized protein</fullName>
    </submittedName>
</protein>
<dbReference type="Proteomes" id="UP001367508">
    <property type="component" value="Unassembled WGS sequence"/>
</dbReference>
<accession>A0AAN9PQQ8</accession>
<comment type="caution">
    <text evidence="3">The sequence shown here is derived from an EMBL/GenBank/DDBJ whole genome shotgun (WGS) entry which is preliminary data.</text>
</comment>
<dbReference type="PANTHER" id="PTHR31360">
    <property type="match status" value="1"/>
</dbReference>
<sequence length="245" mass="27623">MASTDKSPDPTPAKGSDPTPGKPMGVGQHVLDKGAMMIQSLDPIKQMTQHVCSFAIYSHDMSRQIPTHHFCTRLTNSFYQCAVYDSNRSDARLLGLEYIVPDHTFETFSPEEQKLWHSHAYEIKSGLWMNPRVPEIIGTSELENLAKTYGKFWCTWQVDRGDRLPMGAPALMMSPQAVSPGVVRPELVHERDAKYNISSESLKSSRLEIPEPDMINPMADYWKQHGKGFVIDIEETDMKLGAPFP</sequence>
<comment type="similarity">
    <text evidence="1">Belongs to the OBAP family.</text>
</comment>
<dbReference type="InterPro" id="IPR010686">
    <property type="entry name" value="OBAP-like"/>
</dbReference>
<gene>
    <name evidence="3" type="ORF">VNO77_44393</name>
</gene>
<dbReference type="PANTHER" id="PTHR31360:SF1">
    <property type="entry name" value="OIL BODY-ASSOCIATED PROTEIN 2A"/>
    <property type="match status" value="1"/>
</dbReference>
<dbReference type="AlphaFoldDB" id="A0AAN9PQQ8"/>
<evidence type="ECO:0000313" key="4">
    <source>
        <dbReference type="Proteomes" id="UP001367508"/>
    </source>
</evidence>